<gene>
    <name evidence="2" type="ORF">Rumeso_02108</name>
</gene>
<feature type="domain" description="SnoaL-like" evidence="1">
    <location>
        <begin position="24"/>
        <end position="124"/>
    </location>
</feature>
<evidence type="ECO:0000313" key="3">
    <source>
        <dbReference type="Proteomes" id="UP000019666"/>
    </source>
</evidence>
<comment type="caution">
    <text evidence="2">The sequence shown here is derived from an EMBL/GenBank/DDBJ whole genome shotgun (WGS) entry which is preliminary data.</text>
</comment>
<dbReference type="Gene3D" id="3.10.450.50">
    <property type="match status" value="1"/>
</dbReference>
<dbReference type="HOGENOM" id="CLU_1841291_0_0_5"/>
<protein>
    <recommendedName>
        <fullName evidence="1">SnoaL-like domain-containing protein</fullName>
    </recommendedName>
</protein>
<dbReference type="Pfam" id="PF12680">
    <property type="entry name" value="SnoaL_2"/>
    <property type="match status" value="1"/>
</dbReference>
<evidence type="ECO:0000313" key="2">
    <source>
        <dbReference type="EMBL" id="EYD76298.1"/>
    </source>
</evidence>
<dbReference type="STRING" id="442562.Rumeso_02108"/>
<dbReference type="AlphaFoldDB" id="A0A017HQ47"/>
<dbReference type="OrthoDB" id="7707694at2"/>
<name>A0A017HQ47_9RHOB</name>
<evidence type="ECO:0000259" key="1">
    <source>
        <dbReference type="Pfam" id="PF12680"/>
    </source>
</evidence>
<dbReference type="InterPro" id="IPR037401">
    <property type="entry name" value="SnoaL-like"/>
</dbReference>
<dbReference type="InterPro" id="IPR032710">
    <property type="entry name" value="NTF2-like_dom_sf"/>
</dbReference>
<dbReference type="PANTHER" id="PTHR41252:SF1">
    <property type="entry name" value="BLR2505 PROTEIN"/>
    <property type="match status" value="1"/>
</dbReference>
<reference evidence="2 3" key="1">
    <citation type="submission" date="2013-02" db="EMBL/GenBank/DDBJ databases">
        <authorList>
            <person name="Fiebig A."/>
            <person name="Goeker M."/>
            <person name="Klenk H.-P.P."/>
        </authorList>
    </citation>
    <scope>NUCLEOTIDE SEQUENCE [LARGE SCALE GENOMIC DNA]</scope>
    <source>
        <strain evidence="2 3">DSM 19309</strain>
    </source>
</reference>
<dbReference type="PANTHER" id="PTHR41252">
    <property type="entry name" value="BLR2505 PROTEIN"/>
    <property type="match status" value="1"/>
</dbReference>
<organism evidence="2 3">
    <name type="scientific">Rubellimicrobium mesophilum DSM 19309</name>
    <dbReference type="NCBI Taxonomy" id="442562"/>
    <lineage>
        <taxon>Bacteria</taxon>
        <taxon>Pseudomonadati</taxon>
        <taxon>Pseudomonadota</taxon>
        <taxon>Alphaproteobacteria</taxon>
        <taxon>Rhodobacterales</taxon>
        <taxon>Roseobacteraceae</taxon>
        <taxon>Rubellimicrobium</taxon>
    </lineage>
</organism>
<sequence length="140" mass="16011">MSEEQSNAATLREAFGRWHETRGSDPSMWRDYVTEDFQLRSIADGAYNLQFTAKRRGRADFEAYLTGLTENLEMNEWSLQDTIAEGDRVVGLGQTTWTNRRTGRRFSTPIAIVARFRDGRICEYMEYYDTAAVAATMDGA</sequence>
<keyword evidence="3" id="KW-1185">Reference proteome</keyword>
<dbReference type="SUPFAM" id="SSF54427">
    <property type="entry name" value="NTF2-like"/>
    <property type="match status" value="1"/>
</dbReference>
<dbReference type="RefSeq" id="WP_051521566.1">
    <property type="nucleotide sequence ID" value="NZ_KK088616.1"/>
</dbReference>
<dbReference type="Proteomes" id="UP000019666">
    <property type="component" value="Unassembled WGS sequence"/>
</dbReference>
<dbReference type="EMBL" id="AOSK01000052">
    <property type="protein sequence ID" value="EYD76298.1"/>
    <property type="molecule type" value="Genomic_DNA"/>
</dbReference>
<proteinExistence type="predicted"/>
<accession>A0A017HQ47</accession>